<evidence type="ECO:0000313" key="2">
    <source>
        <dbReference type="Proteomes" id="UP001266357"/>
    </source>
</evidence>
<dbReference type="RefSeq" id="WP_311582377.1">
    <property type="nucleotide sequence ID" value="NZ_JAVRIF010000006.1"/>
</dbReference>
<sequence length="202" mass="23177">MPIHLPFTKLSQWQNIAFGATLIERMLPNYEMFAENSGFGNYQLIRNQLDLIWQRLDKSQKVKINYDAQLLKLEEQVPDPQAFDFFGVYPALDVTMAVMSLLQAMQTNEDEGFDNISRLSQNSVHFYVELCLTQALDEQNSAETEEISQQDIQAHPLMEWEVATQNELFDFVKNSPENKATIKALKNIVSEQGLSNLGIEIQ</sequence>
<organism evidence="1 2">
    <name type="scientific">Thalassotalea castellviae</name>
    <dbReference type="NCBI Taxonomy" id="3075612"/>
    <lineage>
        <taxon>Bacteria</taxon>
        <taxon>Pseudomonadati</taxon>
        <taxon>Pseudomonadota</taxon>
        <taxon>Gammaproteobacteria</taxon>
        <taxon>Alteromonadales</taxon>
        <taxon>Colwelliaceae</taxon>
        <taxon>Thalassotalea</taxon>
    </lineage>
</organism>
<gene>
    <name evidence="1" type="ORF">RM573_12345</name>
</gene>
<evidence type="ECO:0000313" key="1">
    <source>
        <dbReference type="EMBL" id="MDT0604389.1"/>
    </source>
</evidence>
<name>A0ABU3A2I1_9GAMM</name>
<comment type="caution">
    <text evidence="1">The sequence shown here is derived from an EMBL/GenBank/DDBJ whole genome shotgun (WGS) entry which is preliminary data.</text>
</comment>
<dbReference type="Gene3D" id="1.20.1590.10">
    <property type="entry name" value="YP_001051499.1 domain like"/>
    <property type="match status" value="1"/>
</dbReference>
<accession>A0ABU3A2I1</accession>
<dbReference type="InterPro" id="IPR007338">
    <property type="entry name" value="DUF416"/>
</dbReference>
<proteinExistence type="predicted"/>
<dbReference type="Proteomes" id="UP001266357">
    <property type="component" value="Unassembled WGS sequence"/>
</dbReference>
<protein>
    <submittedName>
        <fullName evidence="1">YjaG family protein</fullName>
    </submittedName>
</protein>
<dbReference type="InterPro" id="IPR023381">
    <property type="entry name" value="YP001051499.1-like_dom_sf"/>
</dbReference>
<keyword evidence="2" id="KW-1185">Reference proteome</keyword>
<reference evidence="1 2" key="1">
    <citation type="submission" date="2023-09" db="EMBL/GenBank/DDBJ databases">
        <authorList>
            <person name="Rey-Velasco X."/>
        </authorList>
    </citation>
    <scope>NUCLEOTIDE SEQUENCE [LARGE SCALE GENOMIC DNA]</scope>
    <source>
        <strain evidence="1 2">W431</strain>
    </source>
</reference>
<dbReference type="Pfam" id="PF04222">
    <property type="entry name" value="DUF416"/>
    <property type="match status" value="1"/>
</dbReference>
<dbReference type="EMBL" id="JAVRIF010000006">
    <property type="protein sequence ID" value="MDT0604389.1"/>
    <property type="molecule type" value="Genomic_DNA"/>
</dbReference>